<protein>
    <recommendedName>
        <fullName evidence="3">VWFA domain-containing protein</fullName>
    </recommendedName>
</protein>
<dbReference type="PANTHER" id="PTHR37464">
    <property type="entry name" value="BLL2463 PROTEIN"/>
    <property type="match status" value="1"/>
</dbReference>
<dbReference type="SMART" id="SM00327">
    <property type="entry name" value="VWA"/>
    <property type="match status" value="1"/>
</dbReference>
<dbReference type="EMBL" id="BNAW01000004">
    <property type="protein sequence ID" value="GHG01320.1"/>
    <property type="molecule type" value="Genomic_DNA"/>
</dbReference>
<feature type="chain" id="PRO_5046259322" description="VWFA domain-containing protein" evidence="2">
    <location>
        <begin position="29"/>
        <end position="495"/>
    </location>
</feature>
<evidence type="ECO:0000313" key="4">
    <source>
        <dbReference type="EMBL" id="GHG01320.1"/>
    </source>
</evidence>
<keyword evidence="2" id="KW-0732">Signal</keyword>
<evidence type="ECO:0000259" key="3">
    <source>
        <dbReference type="PROSITE" id="PS50234"/>
    </source>
</evidence>
<keyword evidence="5" id="KW-1185">Reference proteome</keyword>
<feature type="signal peptide" evidence="2">
    <location>
        <begin position="1"/>
        <end position="28"/>
    </location>
</feature>
<comment type="caution">
    <text evidence="4">The sequence shown here is derived from an EMBL/GenBank/DDBJ whole genome shotgun (WGS) entry which is preliminary data.</text>
</comment>
<keyword evidence="1" id="KW-0812">Transmembrane</keyword>
<dbReference type="SUPFAM" id="SSF53300">
    <property type="entry name" value="vWA-like"/>
    <property type="match status" value="1"/>
</dbReference>
<evidence type="ECO:0000256" key="2">
    <source>
        <dbReference type="SAM" id="SignalP"/>
    </source>
</evidence>
<dbReference type="Pfam" id="PF13519">
    <property type="entry name" value="VWA_2"/>
    <property type="match status" value="1"/>
</dbReference>
<dbReference type="Proteomes" id="UP000649955">
    <property type="component" value="Unassembled WGS sequence"/>
</dbReference>
<dbReference type="CDD" id="cd00198">
    <property type="entry name" value="vWFA"/>
    <property type="match status" value="1"/>
</dbReference>
<reference evidence="5" key="1">
    <citation type="journal article" date="2019" name="Int. J. Syst. Evol. Microbiol.">
        <title>The Global Catalogue of Microorganisms (GCM) 10K type strain sequencing project: providing services to taxonomists for standard genome sequencing and annotation.</title>
        <authorList>
            <consortium name="The Broad Institute Genomics Platform"/>
            <consortium name="The Broad Institute Genome Sequencing Center for Infectious Disease"/>
            <person name="Wu L."/>
            <person name="Ma J."/>
        </authorList>
    </citation>
    <scope>NUCLEOTIDE SEQUENCE [LARGE SCALE GENOMIC DNA]</scope>
    <source>
        <strain evidence="5">CGMCC 4.7680</strain>
    </source>
</reference>
<evidence type="ECO:0000313" key="5">
    <source>
        <dbReference type="Proteomes" id="UP000649955"/>
    </source>
</evidence>
<name>A0ABQ3K3E7_9PSEU</name>
<dbReference type="PROSITE" id="PS50234">
    <property type="entry name" value="VWFA"/>
    <property type="match status" value="1"/>
</dbReference>
<keyword evidence="1" id="KW-0472">Membrane</keyword>
<feature type="transmembrane region" description="Helical" evidence="1">
    <location>
        <begin position="379"/>
        <end position="399"/>
    </location>
</feature>
<dbReference type="InterPro" id="IPR002035">
    <property type="entry name" value="VWF_A"/>
</dbReference>
<organism evidence="4 5">
    <name type="scientific">Amycolatopsis bullii</name>
    <dbReference type="NCBI Taxonomy" id="941987"/>
    <lineage>
        <taxon>Bacteria</taxon>
        <taxon>Bacillati</taxon>
        <taxon>Actinomycetota</taxon>
        <taxon>Actinomycetes</taxon>
        <taxon>Pseudonocardiales</taxon>
        <taxon>Pseudonocardiaceae</taxon>
        <taxon>Amycolatopsis</taxon>
    </lineage>
</organism>
<sequence>MSVHRVTRFAAALAVALLVALTPSPAAAEPETPTRAQIFAALGADKVPADYVVLLDTSGSMRAENRYADAVQSLGGLFEALSPDDRIALYTFDDAVYPQYLGPSRPAAELTGKLPPSPNPTGSTDLGRAMAVVLDELQRDGAAPVANVVLVTDGAHEPAAGSPYLDPASPAWTALRQRAKQEGGPARSVYAVPLGDGTSGAAVVKSVFDGTVVLKPAEVQNLREYLNRSKERVEIEKARSLLGGDFGSSLTAKWTTGPVSDGQTQVSVKLTSTAEHVPLEIENVRLEADDDATQVTVPSQRYRIDPGKSVDITGAVSFRPGDDFFVRRTAEARTGFQVHATVRSSWTTPLKPDIDLGVDREFVNGSEPVLLTRTVGSSWFLPVVIVLGLALLGLAVVLLRRRQDLLTGMLVVNGTDSAELARFALSGSRSVLDGEGLPGRGTVTPGRLVWGARTGDLKVSYSNAPDLRPPVAGRLRRGGSLILGGLSFTHIENGD</sequence>
<dbReference type="Gene3D" id="3.40.50.410">
    <property type="entry name" value="von Willebrand factor, type A domain"/>
    <property type="match status" value="1"/>
</dbReference>
<dbReference type="InterPro" id="IPR036465">
    <property type="entry name" value="vWFA_dom_sf"/>
</dbReference>
<gene>
    <name evidence="4" type="ORF">GCM10017567_15670</name>
</gene>
<dbReference type="PANTHER" id="PTHR37464:SF1">
    <property type="entry name" value="BLL2463 PROTEIN"/>
    <property type="match status" value="1"/>
</dbReference>
<proteinExistence type="predicted"/>
<keyword evidence="1" id="KW-1133">Transmembrane helix</keyword>
<accession>A0ABQ3K3E7</accession>
<evidence type="ECO:0000256" key="1">
    <source>
        <dbReference type="SAM" id="Phobius"/>
    </source>
</evidence>
<feature type="domain" description="VWFA" evidence="3">
    <location>
        <begin position="50"/>
        <end position="229"/>
    </location>
</feature>